<dbReference type="Gene3D" id="3.40.50.720">
    <property type="entry name" value="NAD(P)-binding Rossmann-like Domain"/>
    <property type="match status" value="1"/>
</dbReference>
<dbReference type="PROSITE" id="PS00061">
    <property type="entry name" value="ADH_SHORT"/>
    <property type="match status" value="1"/>
</dbReference>
<dbReference type="PANTHER" id="PTHR24321:SF8">
    <property type="entry name" value="ESTRADIOL 17-BETA-DEHYDROGENASE 8-RELATED"/>
    <property type="match status" value="1"/>
</dbReference>
<evidence type="ECO:0000256" key="1">
    <source>
        <dbReference type="ARBA" id="ARBA00006484"/>
    </source>
</evidence>
<dbReference type="Pfam" id="PF13561">
    <property type="entry name" value="adh_short_C2"/>
    <property type="match status" value="1"/>
</dbReference>
<gene>
    <name evidence="3" type="ORF">GTZ99_16190</name>
</gene>
<dbReference type="InterPro" id="IPR020904">
    <property type="entry name" value="Sc_DH/Rdtase_CS"/>
</dbReference>
<dbReference type="InterPro" id="IPR002347">
    <property type="entry name" value="SDR_fam"/>
</dbReference>
<reference evidence="4" key="1">
    <citation type="submission" date="2020-01" db="EMBL/GenBank/DDBJ databases">
        <title>Sphingomonas sp. strain CSW-10.</title>
        <authorList>
            <person name="Chen W.-M."/>
        </authorList>
    </citation>
    <scope>NUCLEOTIDE SEQUENCE [LARGE SCALE GENOMIC DNA]</scope>
    <source>
        <strain evidence="4">FSY-8</strain>
    </source>
</reference>
<dbReference type="PANTHER" id="PTHR24321">
    <property type="entry name" value="DEHYDROGENASES, SHORT CHAIN"/>
    <property type="match status" value="1"/>
</dbReference>
<sequence length="242" mass="24837">MSGDNATGRLNGLVGIVTGAGSGIGAATAARLRADGAQILTADLKGDVDVAIDVTAPGANDDLVAAAVARFGRLDLIVPCAGISAFAPLEGHDDAYFDRVLAVNVGAVFRLVRAAVPHLKASGRGRVVTIGSTTSSFGDEGLCAYAASKHAVLGLTKSVAAELGPFGITVNCVQPGAIDTPMTAPAFTQMPHYKTFWENKAPLRRLGQPQDIADVVAFLCSDDARFVSGHGLWVDGGAMVRH</sequence>
<keyword evidence="2" id="KW-0560">Oxidoreductase</keyword>
<comment type="caution">
    <text evidence="3">The sequence shown here is derived from an EMBL/GenBank/DDBJ whole genome shotgun (WGS) entry which is preliminary data.</text>
</comment>
<keyword evidence="4" id="KW-1185">Reference proteome</keyword>
<dbReference type="InterPro" id="IPR036291">
    <property type="entry name" value="NAD(P)-bd_dom_sf"/>
</dbReference>
<organism evidence="3 4">
    <name type="scientific">Novosphingobium ovatum</name>
    <dbReference type="NCBI Taxonomy" id="1908523"/>
    <lineage>
        <taxon>Bacteria</taxon>
        <taxon>Pseudomonadati</taxon>
        <taxon>Pseudomonadota</taxon>
        <taxon>Alphaproteobacteria</taxon>
        <taxon>Sphingomonadales</taxon>
        <taxon>Sphingomonadaceae</taxon>
        <taxon>Novosphingobium</taxon>
    </lineage>
</organism>
<comment type="similarity">
    <text evidence="1">Belongs to the short-chain dehydrogenases/reductases (SDR) family.</text>
</comment>
<name>A0ABW9XHP4_9SPHN</name>
<dbReference type="Proteomes" id="UP000753724">
    <property type="component" value="Unassembled WGS sequence"/>
</dbReference>
<proteinExistence type="inferred from homology"/>
<dbReference type="SUPFAM" id="SSF51735">
    <property type="entry name" value="NAD(P)-binding Rossmann-fold domains"/>
    <property type="match status" value="1"/>
</dbReference>
<evidence type="ECO:0000313" key="3">
    <source>
        <dbReference type="EMBL" id="NBC38091.1"/>
    </source>
</evidence>
<dbReference type="EMBL" id="JAAAPO010000008">
    <property type="protein sequence ID" value="NBC38091.1"/>
    <property type="molecule type" value="Genomic_DNA"/>
</dbReference>
<protein>
    <submittedName>
        <fullName evidence="3">SDR family oxidoreductase</fullName>
    </submittedName>
</protein>
<accession>A0ABW9XHP4</accession>
<evidence type="ECO:0000256" key="2">
    <source>
        <dbReference type="ARBA" id="ARBA00023002"/>
    </source>
</evidence>
<dbReference type="PRINTS" id="PR00081">
    <property type="entry name" value="GDHRDH"/>
</dbReference>
<dbReference type="PRINTS" id="PR00080">
    <property type="entry name" value="SDRFAMILY"/>
</dbReference>
<evidence type="ECO:0000313" key="4">
    <source>
        <dbReference type="Proteomes" id="UP000753724"/>
    </source>
</evidence>
<dbReference type="RefSeq" id="WP_161720769.1">
    <property type="nucleotide sequence ID" value="NZ_JAAAPO010000008.1"/>
</dbReference>
<dbReference type="CDD" id="cd05233">
    <property type="entry name" value="SDR_c"/>
    <property type="match status" value="1"/>
</dbReference>